<dbReference type="Pfam" id="PF02984">
    <property type="entry name" value="Cyclin_C"/>
    <property type="match status" value="1"/>
</dbReference>
<dbReference type="Gene3D" id="1.10.472.10">
    <property type="entry name" value="Cyclin-like"/>
    <property type="match status" value="2"/>
</dbReference>
<feature type="domain" description="Cyclin C-terminal" evidence="1">
    <location>
        <begin position="121"/>
        <end position="242"/>
    </location>
</feature>
<dbReference type="Proteomes" id="UP000585474">
    <property type="component" value="Unassembled WGS sequence"/>
</dbReference>
<reference evidence="2 3" key="1">
    <citation type="submission" date="2019-07" db="EMBL/GenBank/DDBJ databases">
        <title>De Novo Assembly of kiwifruit Actinidia rufa.</title>
        <authorList>
            <person name="Sugita-Konishi S."/>
            <person name="Sato K."/>
            <person name="Mori E."/>
            <person name="Abe Y."/>
            <person name="Kisaki G."/>
            <person name="Hamano K."/>
            <person name="Suezawa K."/>
            <person name="Otani M."/>
            <person name="Fukuda T."/>
            <person name="Manabe T."/>
            <person name="Gomi K."/>
            <person name="Tabuchi M."/>
            <person name="Akimitsu K."/>
            <person name="Kataoka I."/>
        </authorList>
    </citation>
    <scope>NUCLEOTIDE SEQUENCE [LARGE SCALE GENOMIC DNA]</scope>
    <source>
        <strain evidence="3">cv. Fuchu</strain>
    </source>
</reference>
<sequence>MEQTVDSLLCDEVWLTSPTVANHSHAIAKSKSAESDSGCTFYMSKEDCEHAFAICFQKEVTYMPQCGYKDHLQSCGLVLARFRAMQWLLKMEDLDHSFQSSLIQRMELTLLKALGWRLGSITAYSYIELLMCDIDKYSLNCLALGQLTTRVTELLLGTLSDSKFLEFRPGVIAISALRCVIKESLPSTKISNLASLSRLIPQHQKDDLIKCHKIMEEKLAHQSHNLIAQRSRYSYCCPSSPVTVLTMEQVEMCNFSVYTPIFKIHGFECLKSSKMKRKREE</sequence>
<dbReference type="CDD" id="cd20544">
    <property type="entry name" value="CYCLIN_AtCycD-like_rpt2"/>
    <property type="match status" value="1"/>
</dbReference>
<protein>
    <recommendedName>
        <fullName evidence="1">Cyclin C-terminal domain-containing protein</fullName>
    </recommendedName>
</protein>
<accession>A0A7J0FVR0</accession>
<evidence type="ECO:0000313" key="3">
    <source>
        <dbReference type="Proteomes" id="UP000585474"/>
    </source>
</evidence>
<dbReference type="SMART" id="SM01332">
    <property type="entry name" value="Cyclin_C"/>
    <property type="match status" value="1"/>
</dbReference>
<evidence type="ECO:0000259" key="1">
    <source>
        <dbReference type="SMART" id="SM01332"/>
    </source>
</evidence>
<dbReference type="EMBL" id="BJWL01000015">
    <property type="protein sequence ID" value="GFZ02270.1"/>
    <property type="molecule type" value="Genomic_DNA"/>
</dbReference>
<dbReference type="OrthoDB" id="62at2759"/>
<comment type="caution">
    <text evidence="2">The sequence shown here is derived from an EMBL/GenBank/DDBJ whole genome shotgun (WGS) entry which is preliminary data.</text>
</comment>
<proteinExistence type="predicted"/>
<dbReference type="InterPro" id="IPR004367">
    <property type="entry name" value="Cyclin_C-dom"/>
</dbReference>
<gene>
    <name evidence="2" type="ORF">Acr_15g0008780</name>
</gene>
<organism evidence="2 3">
    <name type="scientific">Actinidia rufa</name>
    <dbReference type="NCBI Taxonomy" id="165716"/>
    <lineage>
        <taxon>Eukaryota</taxon>
        <taxon>Viridiplantae</taxon>
        <taxon>Streptophyta</taxon>
        <taxon>Embryophyta</taxon>
        <taxon>Tracheophyta</taxon>
        <taxon>Spermatophyta</taxon>
        <taxon>Magnoliopsida</taxon>
        <taxon>eudicotyledons</taxon>
        <taxon>Gunneridae</taxon>
        <taxon>Pentapetalae</taxon>
        <taxon>asterids</taxon>
        <taxon>Ericales</taxon>
        <taxon>Actinidiaceae</taxon>
        <taxon>Actinidia</taxon>
    </lineage>
</organism>
<keyword evidence="3" id="KW-1185">Reference proteome</keyword>
<evidence type="ECO:0000313" key="2">
    <source>
        <dbReference type="EMBL" id="GFZ02270.1"/>
    </source>
</evidence>
<dbReference type="AlphaFoldDB" id="A0A7J0FVR0"/>
<name>A0A7J0FVR0_9ERIC</name>